<reference evidence="2" key="1">
    <citation type="submission" date="2021-02" db="EMBL/GenBank/DDBJ databases">
        <authorList>
            <person name="Nowell W R."/>
        </authorList>
    </citation>
    <scope>NUCLEOTIDE SEQUENCE</scope>
</reference>
<feature type="compositionally biased region" description="Basic and acidic residues" evidence="1">
    <location>
        <begin position="107"/>
        <end position="126"/>
    </location>
</feature>
<accession>A0A815GSD4</accession>
<gene>
    <name evidence="2" type="ORF">GPM918_LOCUS30492</name>
    <name evidence="3" type="ORF">SRO942_LOCUS31107</name>
</gene>
<evidence type="ECO:0000256" key="1">
    <source>
        <dbReference type="SAM" id="MobiDB-lite"/>
    </source>
</evidence>
<feature type="compositionally biased region" description="Polar residues" evidence="1">
    <location>
        <begin position="127"/>
        <end position="141"/>
    </location>
</feature>
<dbReference type="EMBL" id="CAJNOQ010014472">
    <property type="protein sequence ID" value="CAF1342326.1"/>
    <property type="molecule type" value="Genomic_DNA"/>
</dbReference>
<evidence type="ECO:0000313" key="3">
    <source>
        <dbReference type="EMBL" id="CAF4204388.1"/>
    </source>
</evidence>
<proteinExistence type="predicted"/>
<dbReference type="OrthoDB" id="10062977at2759"/>
<dbReference type="AlphaFoldDB" id="A0A815GSD4"/>
<dbReference type="Proteomes" id="UP000663829">
    <property type="component" value="Unassembled WGS sequence"/>
</dbReference>
<protein>
    <submittedName>
        <fullName evidence="2">Uncharacterized protein</fullName>
    </submittedName>
</protein>
<dbReference type="EMBL" id="CAJOBC010059500">
    <property type="protein sequence ID" value="CAF4204388.1"/>
    <property type="molecule type" value="Genomic_DNA"/>
</dbReference>
<organism evidence="2 4">
    <name type="scientific">Didymodactylos carnosus</name>
    <dbReference type="NCBI Taxonomy" id="1234261"/>
    <lineage>
        <taxon>Eukaryota</taxon>
        <taxon>Metazoa</taxon>
        <taxon>Spiralia</taxon>
        <taxon>Gnathifera</taxon>
        <taxon>Rotifera</taxon>
        <taxon>Eurotatoria</taxon>
        <taxon>Bdelloidea</taxon>
        <taxon>Philodinida</taxon>
        <taxon>Philodinidae</taxon>
        <taxon>Didymodactylos</taxon>
    </lineage>
</organism>
<evidence type="ECO:0000313" key="2">
    <source>
        <dbReference type="EMBL" id="CAF1342326.1"/>
    </source>
</evidence>
<feature type="region of interest" description="Disordered" evidence="1">
    <location>
        <begin position="107"/>
        <end position="141"/>
    </location>
</feature>
<sequence>MTTINIHSPPDEVLFYANDSFYKFVEQCLGTDEMELIKIQGIKNTRTLIHLPNVLDVLKVECEALDDIQTRVCFKLKDNTYIVKPGVVAGVEDFVEALRAKDKEYLKKTEQQQKKSKRKTDNDKSKPSINQASPSQPLTANSSATPSLAFLSTNNSPSTPSEALPSINGCKQLINEFIEKWCKSYMPDILLHESNDYTLFVKESNMHLKCSCGIEMKLPFQPKTKTFQISSFYRHVKQTNCSMIKQKQNANQHLATNDQTKDHDQSDIAPVVEDVDSSQTQHSNSQSLSLSSSIICKNPRASLKRIHKSSLPITITSGAGNETSSKRSKNRQ</sequence>
<name>A0A815GSD4_9BILA</name>
<evidence type="ECO:0000313" key="4">
    <source>
        <dbReference type="Proteomes" id="UP000663829"/>
    </source>
</evidence>
<dbReference type="Proteomes" id="UP000681722">
    <property type="component" value="Unassembled WGS sequence"/>
</dbReference>
<comment type="caution">
    <text evidence="2">The sequence shown here is derived from an EMBL/GenBank/DDBJ whole genome shotgun (WGS) entry which is preliminary data.</text>
</comment>
<keyword evidence="4" id="KW-1185">Reference proteome</keyword>